<dbReference type="InterPro" id="IPR003593">
    <property type="entry name" value="AAA+_ATPase"/>
</dbReference>
<feature type="domain" description="AAA+ ATPase" evidence="5">
    <location>
        <begin position="31"/>
        <end position="213"/>
    </location>
</feature>
<dbReference type="InterPro" id="IPR000523">
    <property type="entry name" value="Mg_chelatse_chII-like_cat_dom"/>
</dbReference>
<evidence type="ECO:0000256" key="3">
    <source>
        <dbReference type="ARBA" id="ARBA00022840"/>
    </source>
</evidence>
<evidence type="ECO:0000256" key="4">
    <source>
        <dbReference type="ARBA" id="ARBA00030759"/>
    </source>
</evidence>
<dbReference type="Pfam" id="PF01078">
    <property type="entry name" value="Mg_chelatase"/>
    <property type="match status" value="1"/>
</dbReference>
<dbReference type="SMART" id="SM00382">
    <property type="entry name" value="AAA"/>
    <property type="match status" value="1"/>
</dbReference>
<dbReference type="InterPro" id="IPR045006">
    <property type="entry name" value="CHLI-like"/>
</dbReference>
<keyword evidence="2" id="KW-0547">Nucleotide-binding</keyword>
<proteinExistence type="inferred from homology"/>
<protein>
    <recommendedName>
        <fullName evidence="4">Mg-protoporphyrin IX chelatase</fullName>
    </recommendedName>
</protein>
<comment type="similarity">
    <text evidence="1">Belongs to the Mg-chelatase subunits D/I family.</text>
</comment>
<dbReference type="Gene3D" id="3.40.50.300">
    <property type="entry name" value="P-loop containing nucleotide triphosphate hydrolases"/>
    <property type="match status" value="1"/>
</dbReference>
<dbReference type="Gene3D" id="1.10.8.80">
    <property type="entry name" value="Magnesium chelatase subunit I, C-Terminal domain"/>
    <property type="match status" value="1"/>
</dbReference>
<name>R4KF68_9FIRM</name>
<dbReference type="SUPFAM" id="SSF52540">
    <property type="entry name" value="P-loop containing nucleoside triphosphate hydrolases"/>
    <property type="match status" value="1"/>
</dbReference>
<dbReference type="InterPro" id="IPR027417">
    <property type="entry name" value="P-loop_NTPase"/>
</dbReference>
<evidence type="ECO:0000256" key="1">
    <source>
        <dbReference type="ARBA" id="ARBA00005799"/>
    </source>
</evidence>
<dbReference type="RefSeq" id="WP_006520960.1">
    <property type="nucleotide sequence ID" value="NC_021184.1"/>
</dbReference>
<dbReference type="PANTHER" id="PTHR32039">
    <property type="entry name" value="MAGNESIUM-CHELATASE SUBUNIT CHLI"/>
    <property type="match status" value="1"/>
</dbReference>
<accession>R4KF68</accession>
<dbReference type="Proteomes" id="UP000013520">
    <property type="component" value="Chromosome"/>
</dbReference>
<evidence type="ECO:0000313" key="7">
    <source>
        <dbReference type="Proteomes" id="UP000013520"/>
    </source>
</evidence>
<dbReference type="AlphaFoldDB" id="R4KF68"/>
<evidence type="ECO:0000256" key="2">
    <source>
        <dbReference type="ARBA" id="ARBA00022741"/>
    </source>
</evidence>
<dbReference type="eggNOG" id="COG1239">
    <property type="taxonomic scope" value="Bacteria"/>
</dbReference>
<gene>
    <name evidence="6" type="ORF">Desgi_0757</name>
</gene>
<keyword evidence="7" id="KW-1185">Reference proteome</keyword>
<dbReference type="InterPro" id="IPR041628">
    <property type="entry name" value="ChlI/MoxR_AAA_lid"/>
</dbReference>
<evidence type="ECO:0000259" key="5">
    <source>
        <dbReference type="SMART" id="SM00382"/>
    </source>
</evidence>
<dbReference type="GO" id="GO:0005524">
    <property type="term" value="F:ATP binding"/>
    <property type="evidence" value="ECO:0007669"/>
    <property type="project" value="UniProtKB-KW"/>
</dbReference>
<keyword evidence="3" id="KW-0067">ATP-binding</keyword>
<organism evidence="6 7">
    <name type="scientific">Desulfoscipio gibsoniae DSM 7213</name>
    <dbReference type="NCBI Taxonomy" id="767817"/>
    <lineage>
        <taxon>Bacteria</taxon>
        <taxon>Bacillati</taxon>
        <taxon>Bacillota</taxon>
        <taxon>Clostridia</taxon>
        <taxon>Eubacteriales</taxon>
        <taxon>Desulfallaceae</taxon>
        <taxon>Desulfoscipio</taxon>
    </lineage>
</organism>
<sequence>MFKNNEVYPFSAVVGQEEMKKGLLLSVINPRLNGILIRGEKGTAKSTAVRSLASLLPGIDVVADCPFNCDPGDETTMCEKCRQRLAAGEVLPRARRKMRVVDLPVAATEDRVVGTLDIEQAIKKGEKHFEPGVLARANRGILYVDEVNLLDDHIVDILLDSAAMGVNTVEREGVSFVHPAEFILVGTMNPEEGELRPQLLDRFGLCVNVTGIADPALRVELIKRRAAFEENPEQFRQKWQAEEERLRGQIEAAKAMLPGVTISDTMLFLIAKIALEMGVDGHRADLVMMKSAKTMASMQGRTEVIEEDVRQSVNLALLHRTRRKPFQDMVIDREKLGQIMGG</sequence>
<dbReference type="PANTHER" id="PTHR32039:SF9">
    <property type="entry name" value="MAGNESIUM-CHELATASE SUBUNIT CHLI-2, CHLOROPLASTIC"/>
    <property type="match status" value="1"/>
</dbReference>
<evidence type="ECO:0000313" key="6">
    <source>
        <dbReference type="EMBL" id="AGL00312.1"/>
    </source>
</evidence>
<dbReference type="KEGG" id="dgi:Desgi_0757"/>
<reference evidence="6 7" key="1">
    <citation type="submission" date="2012-01" db="EMBL/GenBank/DDBJ databases">
        <title>Complete sequence of Desulfotomaculum gibsoniae DSM 7213.</title>
        <authorList>
            <consortium name="US DOE Joint Genome Institute"/>
            <person name="Lucas S."/>
            <person name="Han J."/>
            <person name="Lapidus A."/>
            <person name="Cheng J.-F."/>
            <person name="Goodwin L."/>
            <person name="Pitluck S."/>
            <person name="Peters L."/>
            <person name="Ovchinnikova G."/>
            <person name="Teshima H."/>
            <person name="Detter J.C."/>
            <person name="Han C."/>
            <person name="Tapia R."/>
            <person name="Land M."/>
            <person name="Hauser L."/>
            <person name="Kyrpides N."/>
            <person name="Ivanova N."/>
            <person name="Pagani I."/>
            <person name="Parshina S."/>
            <person name="Plugge C."/>
            <person name="Muyzer G."/>
            <person name="Kuever J."/>
            <person name="Ivanova A."/>
            <person name="Nazina T."/>
            <person name="Klenk H.-P."/>
            <person name="Brambilla E."/>
            <person name="Spring S."/>
            <person name="Stams A.F."/>
            <person name="Woyke T."/>
        </authorList>
    </citation>
    <scope>NUCLEOTIDE SEQUENCE [LARGE SCALE GENOMIC DNA]</scope>
    <source>
        <strain evidence="6 7">DSM 7213</strain>
    </source>
</reference>
<dbReference type="STRING" id="767817.Desgi_0757"/>
<dbReference type="EMBL" id="CP003273">
    <property type="protein sequence ID" value="AGL00312.1"/>
    <property type="molecule type" value="Genomic_DNA"/>
</dbReference>
<dbReference type="HOGENOM" id="CLU_016684_0_2_9"/>
<dbReference type="Pfam" id="PF17863">
    <property type="entry name" value="AAA_lid_2"/>
    <property type="match status" value="1"/>
</dbReference>